<dbReference type="Proteomes" id="UP000284379">
    <property type="component" value="Unassembled WGS sequence"/>
</dbReference>
<accession>A0A413VSE6</accession>
<proteinExistence type="predicted"/>
<dbReference type="PROSITE" id="PS51318">
    <property type="entry name" value="TAT"/>
    <property type="match status" value="1"/>
</dbReference>
<dbReference type="Pfam" id="PF02449">
    <property type="entry name" value="Glyco_hydro_42"/>
    <property type="match status" value="1"/>
</dbReference>
<feature type="domain" description="Glycoside hydrolase family 42 N-terminal" evidence="3">
    <location>
        <begin position="106"/>
        <end position="206"/>
    </location>
</feature>
<dbReference type="GO" id="GO:0009341">
    <property type="term" value="C:beta-galactosidase complex"/>
    <property type="evidence" value="ECO:0007669"/>
    <property type="project" value="InterPro"/>
</dbReference>
<reference evidence="5 6" key="1">
    <citation type="submission" date="2018-08" db="EMBL/GenBank/DDBJ databases">
        <title>A genome reference for cultivated species of the human gut microbiota.</title>
        <authorList>
            <person name="Zou Y."/>
            <person name="Xue W."/>
            <person name="Luo G."/>
        </authorList>
    </citation>
    <scope>NUCLEOTIDE SEQUENCE [LARGE SCALE GENOMIC DNA]</scope>
    <source>
        <strain evidence="5 6">AM40-30BH</strain>
    </source>
</reference>
<dbReference type="RefSeq" id="WP_122201175.1">
    <property type="nucleotide sequence ID" value="NZ_CABJFV010000004.1"/>
</dbReference>
<dbReference type="InterPro" id="IPR032267">
    <property type="entry name" value="DUF4832"/>
</dbReference>
<keyword evidence="1" id="KW-0378">Hydrolase</keyword>
<sequence length="511" mass="58858">MKSINRRTFIRRVGLSAAALAVGDKFSVLQAFPEQNRPYLATVEELEQVNELCVVYPTDHGEALINPDMGWTMHFYSNLLENYGSRLEPADTLDYFPGLSTVYLRIPWAFVEPEEGKFCWETLDTPAQRWIDKGKKISIRITATESWMYKATPEWVFDAGAKGYDVDGTIYEPDYDDPVFLEKVENFVRAMGERYDGNPNVAFIDIGHYGMWGEGHTVLTTPKHGKSWGVEVQKKYIDLYLRHFKQTLLCISDDYAGHDLPGERFPIMDYAFSRGVSMRDDSILVQKIPRHWYHSEMAQLFWPSLPVILEHEHYGGSKKKGAWDKDLLLKSVEDYHAAYMSIHWWPDIFLEENKDIIRKINLRMGYRIQLQSLKYPLVVHLGEVFFIQSQWYNSGVTPCYRGGYPCFTLKDAKGGVVSVLVDKSFNVKFLSVAERTKIAFSTLNSGFRVAPRFQDKINCFSRTCTPGEYSLYVSVGQEDGTPVFELPYSESDGKKRYKMGKIILADYLKDE</sequence>
<dbReference type="SUPFAM" id="SSF51445">
    <property type="entry name" value="(Trans)glycosidases"/>
    <property type="match status" value="1"/>
</dbReference>
<dbReference type="GO" id="GO:0005975">
    <property type="term" value="P:carbohydrate metabolic process"/>
    <property type="evidence" value="ECO:0007669"/>
    <property type="project" value="InterPro"/>
</dbReference>
<dbReference type="InterPro" id="IPR013529">
    <property type="entry name" value="Glyco_hydro_42_N"/>
</dbReference>
<feature type="domain" description="DUF4832" evidence="4">
    <location>
        <begin position="328"/>
        <end position="420"/>
    </location>
</feature>
<dbReference type="Pfam" id="PF16116">
    <property type="entry name" value="DUF4832"/>
    <property type="match status" value="1"/>
</dbReference>
<protein>
    <submittedName>
        <fullName evidence="5">DUF4832 domain-containing protein</fullName>
    </submittedName>
</protein>
<dbReference type="GO" id="GO:0004565">
    <property type="term" value="F:beta-galactosidase activity"/>
    <property type="evidence" value="ECO:0007669"/>
    <property type="project" value="InterPro"/>
</dbReference>
<organism evidence="5 6">
    <name type="scientific">Bacteroides nordii</name>
    <dbReference type="NCBI Taxonomy" id="291645"/>
    <lineage>
        <taxon>Bacteria</taxon>
        <taxon>Pseudomonadati</taxon>
        <taxon>Bacteroidota</taxon>
        <taxon>Bacteroidia</taxon>
        <taxon>Bacteroidales</taxon>
        <taxon>Bacteroidaceae</taxon>
        <taxon>Bacteroides</taxon>
    </lineage>
</organism>
<gene>
    <name evidence="5" type="ORF">DW888_07075</name>
</gene>
<evidence type="ECO:0000256" key="2">
    <source>
        <dbReference type="ARBA" id="ARBA00023295"/>
    </source>
</evidence>
<dbReference type="AlphaFoldDB" id="A0A413VSE6"/>
<name>A0A413VSE6_9BACE</name>
<keyword evidence="2" id="KW-0326">Glycosidase</keyword>
<dbReference type="InterPro" id="IPR017853">
    <property type="entry name" value="GH"/>
</dbReference>
<dbReference type="Gene3D" id="3.20.20.80">
    <property type="entry name" value="Glycosidases"/>
    <property type="match status" value="1"/>
</dbReference>
<evidence type="ECO:0000259" key="4">
    <source>
        <dbReference type="Pfam" id="PF16116"/>
    </source>
</evidence>
<evidence type="ECO:0000313" key="6">
    <source>
        <dbReference type="Proteomes" id="UP000284379"/>
    </source>
</evidence>
<dbReference type="EMBL" id="QSGO01000004">
    <property type="protein sequence ID" value="RHB36394.1"/>
    <property type="molecule type" value="Genomic_DNA"/>
</dbReference>
<evidence type="ECO:0000256" key="1">
    <source>
        <dbReference type="ARBA" id="ARBA00022801"/>
    </source>
</evidence>
<comment type="caution">
    <text evidence="5">The sequence shown here is derived from an EMBL/GenBank/DDBJ whole genome shotgun (WGS) entry which is preliminary data.</text>
</comment>
<dbReference type="InterPro" id="IPR006311">
    <property type="entry name" value="TAT_signal"/>
</dbReference>
<evidence type="ECO:0000259" key="3">
    <source>
        <dbReference type="Pfam" id="PF02449"/>
    </source>
</evidence>
<evidence type="ECO:0000313" key="5">
    <source>
        <dbReference type="EMBL" id="RHB36394.1"/>
    </source>
</evidence>